<name>A0ABS5DUH8_9BURK</name>
<dbReference type="NCBIfam" id="TIGR00682">
    <property type="entry name" value="lpxK"/>
    <property type="match status" value="1"/>
</dbReference>
<dbReference type="InterPro" id="IPR027417">
    <property type="entry name" value="P-loop_NTPase"/>
</dbReference>
<dbReference type="EMBL" id="JAGQDG010000002">
    <property type="protein sequence ID" value="MBQ0934803.1"/>
    <property type="molecule type" value="Genomic_DNA"/>
</dbReference>
<dbReference type="HAMAP" id="MF_00409">
    <property type="entry name" value="LpxK"/>
    <property type="match status" value="1"/>
</dbReference>
<dbReference type="Pfam" id="PF02606">
    <property type="entry name" value="LpxK"/>
    <property type="match status" value="1"/>
</dbReference>
<keyword evidence="10 13" id="KW-0067">ATP-binding</keyword>
<evidence type="ECO:0000256" key="11">
    <source>
        <dbReference type="ARBA" id="ARBA00023098"/>
    </source>
</evidence>
<evidence type="ECO:0000256" key="2">
    <source>
        <dbReference type="ARBA" id="ARBA00004870"/>
    </source>
</evidence>
<sequence length="356" mass="38647">MAPPHMQPDSVARRLERSWWQARPGVWQWCLSPLALLYSGLMSLRRRGYRCGMWRQVRLPIPVVVVGNYIVGGAGKTPTTMALVRSLQAMGWTPGVVSRGYGRDGDHVAMITPSSTPDAVGDEPLLIFRQTGVPVAVGRRRAQAAAELMARHPDINLIVADDGLQHLSLARDGQIVVFDQRGAGNGWTLPAGPLRERMPVRLPAHTWVVYNAPAPSTALPGGLAERRLAGAVGLEAWRAGQAFSLETLDMLKQRSQASPALAAAGLAEPERFFSMLTAAGFQLERMPLPDHAPMLTRPWPSDAALVLVTEKDAVKLKPDPALDAKIWVVGLDFALPPAVTQALNAHLRTLYPHIAP</sequence>
<protein>
    <recommendedName>
        <fullName evidence="4 13">Tetraacyldisaccharide 4'-kinase</fullName>
        <ecNumber evidence="3 13">2.7.1.130</ecNumber>
    </recommendedName>
    <alternativeName>
        <fullName evidence="12 13">Lipid A 4'-kinase</fullName>
    </alternativeName>
</protein>
<gene>
    <name evidence="13" type="primary">lpxK</name>
    <name evidence="14" type="ORF">KAK11_05625</name>
</gene>
<evidence type="ECO:0000256" key="8">
    <source>
        <dbReference type="ARBA" id="ARBA00022741"/>
    </source>
</evidence>
<dbReference type="PANTHER" id="PTHR42724:SF1">
    <property type="entry name" value="TETRAACYLDISACCHARIDE 4'-KINASE, MITOCHONDRIAL-RELATED"/>
    <property type="match status" value="1"/>
</dbReference>
<feature type="binding site" evidence="13">
    <location>
        <begin position="70"/>
        <end position="77"/>
    </location>
    <ligand>
        <name>ATP</name>
        <dbReference type="ChEBI" id="CHEBI:30616"/>
    </ligand>
</feature>
<dbReference type="PANTHER" id="PTHR42724">
    <property type="entry name" value="TETRAACYLDISACCHARIDE 4'-KINASE"/>
    <property type="match status" value="1"/>
</dbReference>
<evidence type="ECO:0000256" key="12">
    <source>
        <dbReference type="ARBA" id="ARBA00029757"/>
    </source>
</evidence>
<proteinExistence type="inferred from homology"/>
<dbReference type="SUPFAM" id="SSF52540">
    <property type="entry name" value="P-loop containing nucleoside triphosphate hydrolases"/>
    <property type="match status" value="1"/>
</dbReference>
<evidence type="ECO:0000313" key="15">
    <source>
        <dbReference type="Proteomes" id="UP000672097"/>
    </source>
</evidence>
<keyword evidence="15" id="KW-1185">Reference proteome</keyword>
<evidence type="ECO:0000256" key="1">
    <source>
        <dbReference type="ARBA" id="ARBA00002274"/>
    </source>
</evidence>
<dbReference type="GO" id="GO:0009029">
    <property type="term" value="F:lipid-A 4'-kinase activity"/>
    <property type="evidence" value="ECO:0007669"/>
    <property type="project" value="UniProtKB-EC"/>
</dbReference>
<keyword evidence="6 13" id="KW-0441">Lipid A biosynthesis</keyword>
<keyword evidence="11 13" id="KW-0443">Lipid metabolism</keyword>
<reference evidence="14 15" key="1">
    <citation type="submission" date="2021-04" db="EMBL/GenBank/DDBJ databases">
        <title>The genome sequence of type strain Ideonella paludis KCTC 32238.</title>
        <authorList>
            <person name="Liu Y."/>
        </authorList>
    </citation>
    <scope>NUCLEOTIDE SEQUENCE [LARGE SCALE GENOMIC DNA]</scope>
    <source>
        <strain evidence="14 15">KCTC 32238</strain>
    </source>
</reference>
<accession>A0ABS5DUH8</accession>
<comment type="catalytic activity">
    <reaction evidence="13">
        <text>a lipid A disaccharide + ATP = a lipid IVA + ADP + H(+)</text>
        <dbReference type="Rhea" id="RHEA:67840"/>
        <dbReference type="ChEBI" id="CHEBI:15378"/>
        <dbReference type="ChEBI" id="CHEBI:30616"/>
        <dbReference type="ChEBI" id="CHEBI:176343"/>
        <dbReference type="ChEBI" id="CHEBI:176425"/>
        <dbReference type="ChEBI" id="CHEBI:456216"/>
        <dbReference type="EC" id="2.7.1.130"/>
    </reaction>
</comment>
<evidence type="ECO:0000256" key="4">
    <source>
        <dbReference type="ARBA" id="ARBA00016436"/>
    </source>
</evidence>
<dbReference type="InterPro" id="IPR003758">
    <property type="entry name" value="LpxK"/>
</dbReference>
<evidence type="ECO:0000256" key="5">
    <source>
        <dbReference type="ARBA" id="ARBA00022516"/>
    </source>
</evidence>
<evidence type="ECO:0000256" key="3">
    <source>
        <dbReference type="ARBA" id="ARBA00012071"/>
    </source>
</evidence>
<evidence type="ECO:0000256" key="6">
    <source>
        <dbReference type="ARBA" id="ARBA00022556"/>
    </source>
</evidence>
<comment type="function">
    <text evidence="1 13">Transfers the gamma-phosphate of ATP to the 4'-position of a tetraacyldisaccharide 1-phosphate intermediate (termed DS-1-P) to form tetraacyldisaccharide 1,4'-bis-phosphate (lipid IVA).</text>
</comment>
<evidence type="ECO:0000256" key="7">
    <source>
        <dbReference type="ARBA" id="ARBA00022679"/>
    </source>
</evidence>
<keyword evidence="5 13" id="KW-0444">Lipid biosynthesis</keyword>
<dbReference type="Proteomes" id="UP000672097">
    <property type="component" value="Unassembled WGS sequence"/>
</dbReference>
<comment type="caution">
    <text evidence="14">The sequence shown here is derived from an EMBL/GenBank/DDBJ whole genome shotgun (WGS) entry which is preliminary data.</text>
</comment>
<dbReference type="EC" id="2.7.1.130" evidence="3 13"/>
<keyword evidence="8 13" id="KW-0547">Nucleotide-binding</keyword>
<organism evidence="14 15">
    <name type="scientific">Ideonella paludis</name>
    <dbReference type="NCBI Taxonomy" id="1233411"/>
    <lineage>
        <taxon>Bacteria</taxon>
        <taxon>Pseudomonadati</taxon>
        <taxon>Pseudomonadota</taxon>
        <taxon>Betaproteobacteria</taxon>
        <taxon>Burkholderiales</taxon>
        <taxon>Sphaerotilaceae</taxon>
        <taxon>Ideonella</taxon>
    </lineage>
</organism>
<keyword evidence="9 13" id="KW-0418">Kinase</keyword>
<comment type="similarity">
    <text evidence="13">Belongs to the LpxK family.</text>
</comment>
<evidence type="ECO:0000313" key="14">
    <source>
        <dbReference type="EMBL" id="MBQ0934803.1"/>
    </source>
</evidence>
<evidence type="ECO:0000256" key="13">
    <source>
        <dbReference type="HAMAP-Rule" id="MF_00409"/>
    </source>
</evidence>
<evidence type="ECO:0000256" key="10">
    <source>
        <dbReference type="ARBA" id="ARBA00022840"/>
    </source>
</evidence>
<dbReference type="RefSeq" id="WP_210807103.1">
    <property type="nucleotide sequence ID" value="NZ_JAGQDG010000002.1"/>
</dbReference>
<evidence type="ECO:0000256" key="9">
    <source>
        <dbReference type="ARBA" id="ARBA00022777"/>
    </source>
</evidence>
<comment type="pathway">
    <text evidence="2 13">Glycolipid biosynthesis; lipid IV(A) biosynthesis; lipid IV(A) from (3R)-3-hydroxytetradecanoyl-[acyl-carrier-protein] and UDP-N-acetyl-alpha-D-glucosamine: step 6/6.</text>
</comment>
<keyword evidence="7 13" id="KW-0808">Transferase</keyword>